<evidence type="ECO:0000256" key="4">
    <source>
        <dbReference type="ARBA" id="ARBA00018463"/>
    </source>
</evidence>
<feature type="compositionally biased region" description="Pro residues" evidence="7">
    <location>
        <begin position="27"/>
        <end position="36"/>
    </location>
</feature>
<comment type="similarity">
    <text evidence="2">Belongs to the ERF4 family.</text>
</comment>
<dbReference type="GeneID" id="89991449"/>
<name>A0ABZ2B0Z1_9TREE</name>
<dbReference type="PANTHER" id="PTHR13254">
    <property type="entry name" value="GOLGI AUTOANTIGEN, GOLGIN SUBFAMILY A, 7"/>
    <property type="match status" value="1"/>
</dbReference>
<evidence type="ECO:0000259" key="8">
    <source>
        <dbReference type="Pfam" id="PF10256"/>
    </source>
</evidence>
<feature type="compositionally biased region" description="Polar residues" evidence="7">
    <location>
        <begin position="49"/>
        <end position="62"/>
    </location>
</feature>
<keyword evidence="6" id="KW-0472">Membrane</keyword>
<proteinExistence type="inferred from homology"/>
<protein>
    <recommendedName>
        <fullName evidence="4">Ras modification protein ERF4</fullName>
    </recommendedName>
</protein>
<comment type="subcellular location">
    <subcellularLocation>
        <location evidence="1">Endoplasmic reticulum membrane</location>
        <topology evidence="1">Peripheral membrane protein</topology>
    </subcellularLocation>
</comment>
<feature type="region of interest" description="Disordered" evidence="7">
    <location>
        <begin position="1"/>
        <end position="92"/>
    </location>
</feature>
<evidence type="ECO:0000256" key="6">
    <source>
        <dbReference type="ARBA" id="ARBA00023136"/>
    </source>
</evidence>
<gene>
    <name evidence="9" type="ORF">IAS62_004677</name>
</gene>
<evidence type="ECO:0000313" key="10">
    <source>
        <dbReference type="Proteomes" id="UP001432216"/>
    </source>
</evidence>
<dbReference type="InterPro" id="IPR051371">
    <property type="entry name" value="Ras_palmitoyltransferase"/>
</dbReference>
<dbReference type="Pfam" id="PF10256">
    <property type="entry name" value="Erf4"/>
    <property type="match status" value="1"/>
</dbReference>
<organism evidence="9 10">
    <name type="scientific">Cryptococcus decagattii</name>
    <dbReference type="NCBI Taxonomy" id="1859122"/>
    <lineage>
        <taxon>Eukaryota</taxon>
        <taxon>Fungi</taxon>
        <taxon>Dikarya</taxon>
        <taxon>Basidiomycota</taxon>
        <taxon>Agaricomycotina</taxon>
        <taxon>Tremellomycetes</taxon>
        <taxon>Tremellales</taxon>
        <taxon>Cryptococcaceae</taxon>
        <taxon>Cryptococcus</taxon>
        <taxon>Cryptococcus gattii species complex</taxon>
    </lineage>
</organism>
<dbReference type="PANTHER" id="PTHR13254:SF0">
    <property type="entry name" value="GOLGIN SUBFAMILY A MEMBER 7_ERF4 DOMAIN-CONTAINING PROTEIN"/>
    <property type="match status" value="1"/>
</dbReference>
<comment type="subunit">
    <text evidence="3">Interacts with ERF2.</text>
</comment>
<dbReference type="RefSeq" id="XP_064722566.1">
    <property type="nucleotide sequence ID" value="XM_064866494.1"/>
</dbReference>
<reference evidence="9 10" key="1">
    <citation type="submission" date="2024-01" db="EMBL/GenBank/DDBJ databases">
        <title>Comparative genomics of Cryptococcus and Kwoniella reveals pathogenesis evolution and contrasting modes of karyotype evolution via chromosome fusion or intercentromeric recombination.</title>
        <authorList>
            <person name="Coelho M.A."/>
            <person name="David-Palma M."/>
            <person name="Shea T."/>
            <person name="Bowers K."/>
            <person name="McGinley-Smith S."/>
            <person name="Mohammad A.W."/>
            <person name="Gnirke A."/>
            <person name="Yurkov A.M."/>
            <person name="Nowrousian M."/>
            <person name="Sun S."/>
            <person name="Cuomo C.A."/>
            <person name="Heitman J."/>
        </authorList>
    </citation>
    <scope>NUCLEOTIDE SEQUENCE [LARGE SCALE GENOMIC DNA]</scope>
    <source>
        <strain evidence="9 10">7685027</strain>
    </source>
</reference>
<feature type="domain" description="Golgin subfamily A member 7/ERF4" evidence="8">
    <location>
        <begin position="155"/>
        <end position="267"/>
    </location>
</feature>
<evidence type="ECO:0000256" key="5">
    <source>
        <dbReference type="ARBA" id="ARBA00022824"/>
    </source>
</evidence>
<evidence type="ECO:0000256" key="3">
    <source>
        <dbReference type="ARBA" id="ARBA00011396"/>
    </source>
</evidence>
<evidence type="ECO:0000256" key="7">
    <source>
        <dbReference type="SAM" id="MobiDB-lite"/>
    </source>
</evidence>
<keyword evidence="5" id="KW-0256">Endoplasmic reticulum</keyword>
<dbReference type="EMBL" id="CP143812">
    <property type="protein sequence ID" value="WVO23327.1"/>
    <property type="molecule type" value="Genomic_DNA"/>
</dbReference>
<evidence type="ECO:0000256" key="1">
    <source>
        <dbReference type="ARBA" id="ARBA00004406"/>
    </source>
</evidence>
<evidence type="ECO:0000313" key="9">
    <source>
        <dbReference type="EMBL" id="WVO23327.1"/>
    </source>
</evidence>
<accession>A0ABZ2B0Z1</accession>
<dbReference type="InterPro" id="IPR019383">
    <property type="entry name" value="Golgin_A_7/ERF4"/>
</dbReference>
<feature type="compositionally biased region" description="Low complexity" evidence="7">
    <location>
        <begin position="63"/>
        <end position="74"/>
    </location>
</feature>
<keyword evidence="10" id="KW-1185">Reference proteome</keyword>
<sequence>MSRPLSNFTSHPAEASLPPLRTSAPRNPTPATPAEPSPELDHLHPDVSADTTTVDSHINTNVNEQGHGQEQGNGTSTSFSVLRTQPGGGGFEDWEVEYERQKNRAWEEKVKSDLQGWRGGHGTPRSSYPQSALPPMSYFHQPVTGEIGKHLPKEMVRIERDWSGGEMCQFETIFPLELEGRIQPSQLLSFLNVINAKFVEAYAMTPNIIDNLIALATLWTSLLWKTSHFEKKLKEVEGLIEDANRETFNKVGLNVLSPRDVALQFLEIEYLRQAGNDYVMEMYRRRIFVEIPDVSQD</sequence>
<feature type="compositionally biased region" description="Polar residues" evidence="7">
    <location>
        <begin position="1"/>
        <end position="10"/>
    </location>
</feature>
<dbReference type="Proteomes" id="UP001432216">
    <property type="component" value="Chromosome 7"/>
</dbReference>
<evidence type="ECO:0000256" key="2">
    <source>
        <dbReference type="ARBA" id="ARBA00007732"/>
    </source>
</evidence>